<keyword evidence="2" id="KW-0677">Repeat</keyword>
<gene>
    <name evidence="5" type="primary">Hypp7645</name>
    <name evidence="5" type="ORF">BLAG_LOCUS8214</name>
</gene>
<accession>A0A8J9Z2Q4</accession>
<dbReference type="PANTHER" id="PTHR47653">
    <property type="entry name" value="PROTEIN BARK BEETLE"/>
    <property type="match status" value="1"/>
</dbReference>
<organism evidence="5 6">
    <name type="scientific">Branchiostoma lanceolatum</name>
    <name type="common">Common lancelet</name>
    <name type="synonym">Amphioxus lanceolatum</name>
    <dbReference type="NCBI Taxonomy" id="7740"/>
    <lineage>
        <taxon>Eukaryota</taxon>
        <taxon>Metazoa</taxon>
        <taxon>Chordata</taxon>
        <taxon>Cephalochordata</taxon>
        <taxon>Leptocardii</taxon>
        <taxon>Amphioxiformes</taxon>
        <taxon>Branchiostomatidae</taxon>
        <taxon>Branchiostoma</taxon>
    </lineage>
</organism>
<dbReference type="InterPro" id="IPR053243">
    <property type="entry name" value="SJ_maturation_regulator"/>
</dbReference>
<keyword evidence="6" id="KW-1185">Reference proteome</keyword>
<dbReference type="EMBL" id="OV696700">
    <property type="protein sequence ID" value="CAH1246069.1"/>
    <property type="molecule type" value="Genomic_DNA"/>
</dbReference>
<dbReference type="GO" id="GO:0045217">
    <property type="term" value="P:cell-cell junction maintenance"/>
    <property type="evidence" value="ECO:0007669"/>
    <property type="project" value="TreeGrafter"/>
</dbReference>
<feature type="chain" id="PRO_5035456687" evidence="4">
    <location>
        <begin position="22"/>
        <end position="145"/>
    </location>
</feature>
<sequence length="145" mass="15725">MKFGVKCGVHLLVVLFHLAVAQEIQYVFVTQVGGSYYRNHTFPLSGSPYIATHEIIVGEDATLTIEAGVEILFDEGVGMTVVGQLQAVACRHLGFVTGRVDYQHGDGKGRITMSDLSCSGTRKICTSVTTEKREQLQTVVSTCSL</sequence>
<evidence type="ECO:0000313" key="5">
    <source>
        <dbReference type="EMBL" id="CAH1246069.1"/>
    </source>
</evidence>
<feature type="signal peptide" evidence="4">
    <location>
        <begin position="1"/>
        <end position="21"/>
    </location>
</feature>
<dbReference type="OrthoDB" id="536948at2759"/>
<evidence type="ECO:0000256" key="2">
    <source>
        <dbReference type="ARBA" id="ARBA00022737"/>
    </source>
</evidence>
<proteinExistence type="predicted"/>
<dbReference type="GO" id="GO:0016020">
    <property type="term" value="C:membrane"/>
    <property type="evidence" value="ECO:0007669"/>
    <property type="project" value="TreeGrafter"/>
</dbReference>
<name>A0A8J9Z2Q4_BRALA</name>
<protein>
    <submittedName>
        <fullName evidence="5">Hypp7645 protein</fullName>
    </submittedName>
</protein>
<keyword evidence="1 4" id="KW-0732">Signal</keyword>
<evidence type="ECO:0000256" key="1">
    <source>
        <dbReference type="ARBA" id="ARBA00022729"/>
    </source>
</evidence>
<reference evidence="5" key="1">
    <citation type="submission" date="2022-01" db="EMBL/GenBank/DDBJ databases">
        <authorList>
            <person name="Braso-Vives M."/>
        </authorList>
    </citation>
    <scope>NUCLEOTIDE SEQUENCE</scope>
</reference>
<evidence type="ECO:0000313" key="6">
    <source>
        <dbReference type="Proteomes" id="UP000838412"/>
    </source>
</evidence>
<evidence type="ECO:0000256" key="3">
    <source>
        <dbReference type="ARBA" id="ARBA00023180"/>
    </source>
</evidence>
<dbReference type="Proteomes" id="UP000838412">
    <property type="component" value="Chromosome 15"/>
</dbReference>
<evidence type="ECO:0000256" key="4">
    <source>
        <dbReference type="SAM" id="SignalP"/>
    </source>
</evidence>
<dbReference type="AlphaFoldDB" id="A0A8J9Z2Q4"/>
<keyword evidence="3" id="KW-0325">Glycoprotein</keyword>
<dbReference type="PANTHER" id="PTHR47653:SF1">
    <property type="entry name" value="DELETED IN MALIGNANT BRAIN TUMORS 1 PROTEIN"/>
    <property type="match status" value="1"/>
</dbReference>